<protein>
    <submittedName>
        <fullName evidence="1">Uncharacterized protein</fullName>
    </submittedName>
</protein>
<accession>A0A250JGK6</accession>
<sequence length="139" mass="15444">MSVPIKDKTEVLTVLEEELPDAWLPTLSVFISTAEARVDSAVSQDGEAAYFCERLLLLLLGQERLLPRVAPEVRFDLRILARRLLSATSLNCATRAASLLALIGQPEDVALLERHRPAEPILASLFDEAAQVLRRIQEK</sequence>
<name>A0A250JGK6_9BACT</name>
<gene>
    <name evidence="1" type="ORF">CYFUS_008217</name>
</gene>
<evidence type="ECO:0000313" key="2">
    <source>
        <dbReference type="Proteomes" id="UP000217257"/>
    </source>
</evidence>
<dbReference type="AlphaFoldDB" id="A0A250JGK6"/>
<reference evidence="1 2" key="1">
    <citation type="submission" date="2017-06" db="EMBL/GenBank/DDBJ databases">
        <title>Sequencing and comparative analysis of myxobacterial genomes.</title>
        <authorList>
            <person name="Rupp O."/>
            <person name="Goesmann A."/>
            <person name="Sogaard-Andersen L."/>
        </authorList>
    </citation>
    <scope>NUCLEOTIDE SEQUENCE [LARGE SCALE GENOMIC DNA]</scope>
    <source>
        <strain evidence="1 2">DSM 52655</strain>
    </source>
</reference>
<dbReference type="Proteomes" id="UP000217257">
    <property type="component" value="Chromosome"/>
</dbReference>
<dbReference type="KEGG" id="cfus:CYFUS_008217"/>
<evidence type="ECO:0000313" key="1">
    <source>
        <dbReference type="EMBL" id="ATB42738.1"/>
    </source>
</evidence>
<organism evidence="1 2">
    <name type="scientific">Cystobacter fuscus</name>
    <dbReference type="NCBI Taxonomy" id="43"/>
    <lineage>
        <taxon>Bacteria</taxon>
        <taxon>Pseudomonadati</taxon>
        <taxon>Myxococcota</taxon>
        <taxon>Myxococcia</taxon>
        <taxon>Myxococcales</taxon>
        <taxon>Cystobacterineae</taxon>
        <taxon>Archangiaceae</taxon>
        <taxon>Cystobacter</taxon>
    </lineage>
</organism>
<dbReference type="EMBL" id="CP022098">
    <property type="protein sequence ID" value="ATB42738.1"/>
    <property type="molecule type" value="Genomic_DNA"/>
</dbReference>
<proteinExistence type="predicted"/>